<keyword evidence="3" id="KW-0963">Cytoplasm</keyword>
<evidence type="ECO:0000256" key="5">
    <source>
        <dbReference type="ARBA" id="ARBA00023239"/>
    </source>
</evidence>
<dbReference type="SUPFAM" id="SSF48557">
    <property type="entry name" value="L-aspartase-like"/>
    <property type="match status" value="1"/>
</dbReference>
<dbReference type="InterPro" id="IPR005677">
    <property type="entry name" value="Fum_hydII"/>
</dbReference>
<dbReference type="InterPro" id="IPR024083">
    <property type="entry name" value="Fumarase/histidase_N"/>
</dbReference>
<dbReference type="PANTHER" id="PTHR11444:SF22">
    <property type="entry name" value="FUMARATE HYDRATASE CLASS II"/>
    <property type="match status" value="1"/>
</dbReference>
<keyword evidence="9" id="KW-1185">Reference proteome</keyword>
<dbReference type="PRINTS" id="PR00149">
    <property type="entry name" value="FUMRATELYASE"/>
</dbReference>
<dbReference type="InterPro" id="IPR018951">
    <property type="entry name" value="Fumarase_C_C"/>
</dbReference>
<dbReference type="AlphaFoldDB" id="A0A4R8A468"/>
<evidence type="ECO:0000256" key="4">
    <source>
        <dbReference type="ARBA" id="ARBA00022532"/>
    </source>
</evidence>
<dbReference type="Pfam" id="PF10415">
    <property type="entry name" value="FumaraseC_C"/>
    <property type="match status" value="1"/>
</dbReference>
<evidence type="ECO:0000313" key="8">
    <source>
        <dbReference type="EMBL" id="TDW24451.1"/>
    </source>
</evidence>
<dbReference type="InterPro" id="IPR008948">
    <property type="entry name" value="L-Aspartase-like"/>
</dbReference>
<name>A0A4R8A468_9ACTN</name>
<sequence>MSEFDGPRPLWGEATNHALRAFPITGRQMPELFIHCIVEIKRAAALTNAELGLLDADRTSAIVAACDEVLAGKHADQFPVDVYQTGSATSSNMNVNEVIASIAATASGLEVLPHEHVNRGQSSNDVVPSAMRIAFLRAQRDRLLPVLRELSAALMVKADEFWPVLKIARTHLQDATPMRLGQEFWGWAGQVDGAVTRIERASDELRVLPLGGTAVGTGVGAADGFASRTCELLSGRLDLSLTEATNHFWAQSTLDSTMSAHAAVRTAALSLNKVACDIRLLATGPRAGLGELQVPDVRVSSSIMPGKVPPSVIEAVTMAAARVVGNDAVITFAQSGSILQLNVMMPAAIEAFLESVDLLSSATGNFTQQCVRGIAATEVGPENVRSSVMLTTALTPHIGHHAAAKITEEALSTGDPVDVVAARHGIPREQFWQWCDPKTMTGADDQRPWTTT</sequence>
<dbReference type="Proteomes" id="UP000295447">
    <property type="component" value="Unassembled WGS sequence"/>
</dbReference>
<gene>
    <name evidence="8" type="ORF">EV650_3330</name>
</gene>
<evidence type="ECO:0000256" key="2">
    <source>
        <dbReference type="ARBA" id="ARBA00012921"/>
    </source>
</evidence>
<organism evidence="8 9">
    <name type="scientific">Kribbella kalugense</name>
    <dbReference type="NCBI Taxonomy" id="2512221"/>
    <lineage>
        <taxon>Bacteria</taxon>
        <taxon>Bacillati</taxon>
        <taxon>Actinomycetota</taxon>
        <taxon>Actinomycetes</taxon>
        <taxon>Propionibacteriales</taxon>
        <taxon>Kribbellaceae</taxon>
        <taxon>Kribbella</taxon>
    </lineage>
</organism>
<dbReference type="Gene3D" id="1.10.40.30">
    <property type="entry name" value="Fumarase/aspartase (C-terminal domain)"/>
    <property type="match status" value="1"/>
</dbReference>
<evidence type="ECO:0000259" key="7">
    <source>
        <dbReference type="Pfam" id="PF10415"/>
    </source>
</evidence>
<dbReference type="Pfam" id="PF00206">
    <property type="entry name" value="Lyase_1"/>
    <property type="match status" value="1"/>
</dbReference>
<dbReference type="Gene3D" id="1.20.200.10">
    <property type="entry name" value="Fumarase/aspartase (Central domain)"/>
    <property type="match status" value="1"/>
</dbReference>
<comment type="similarity">
    <text evidence="1">Belongs to the class-II fumarase/aspartase family. Fumarase subfamily.</text>
</comment>
<evidence type="ECO:0000256" key="1">
    <source>
        <dbReference type="ARBA" id="ARBA00009084"/>
    </source>
</evidence>
<accession>A0A4R8A468</accession>
<dbReference type="GO" id="GO:0004333">
    <property type="term" value="F:fumarate hydratase activity"/>
    <property type="evidence" value="ECO:0007669"/>
    <property type="project" value="UniProtKB-EC"/>
</dbReference>
<dbReference type="EC" id="4.2.1.2" evidence="2"/>
<evidence type="ECO:0000313" key="9">
    <source>
        <dbReference type="Proteomes" id="UP000295447"/>
    </source>
</evidence>
<feature type="domain" description="Fumarate lyase N-terminal" evidence="6">
    <location>
        <begin position="9"/>
        <end position="325"/>
    </location>
</feature>
<dbReference type="FunFam" id="1.20.200.10:FF:000001">
    <property type="entry name" value="Fumarate hydratase, mitochondrial"/>
    <property type="match status" value="1"/>
</dbReference>
<dbReference type="InterPro" id="IPR000362">
    <property type="entry name" value="Fumarate_lyase_fam"/>
</dbReference>
<evidence type="ECO:0000256" key="3">
    <source>
        <dbReference type="ARBA" id="ARBA00022490"/>
    </source>
</evidence>
<evidence type="ECO:0000259" key="6">
    <source>
        <dbReference type="Pfam" id="PF00206"/>
    </source>
</evidence>
<comment type="caution">
    <text evidence="8">The sequence shown here is derived from an EMBL/GenBank/DDBJ whole genome shotgun (WGS) entry which is preliminary data.</text>
</comment>
<dbReference type="GO" id="GO:0006106">
    <property type="term" value="P:fumarate metabolic process"/>
    <property type="evidence" value="ECO:0007669"/>
    <property type="project" value="InterPro"/>
</dbReference>
<keyword evidence="4" id="KW-0816">Tricarboxylic acid cycle</keyword>
<dbReference type="RefSeq" id="WP_166678158.1">
    <property type="nucleotide sequence ID" value="NZ_SODF01000001.1"/>
</dbReference>
<dbReference type="InterPro" id="IPR022761">
    <property type="entry name" value="Fumarate_lyase_N"/>
</dbReference>
<protein>
    <recommendedName>
        <fullName evidence="2">fumarate hydratase</fullName>
        <ecNumber evidence="2">4.2.1.2</ecNumber>
    </recommendedName>
</protein>
<dbReference type="PANTHER" id="PTHR11444">
    <property type="entry name" value="ASPARTATEAMMONIA/ARGININOSUCCINATE/ADENYLOSUCCINATE LYASE"/>
    <property type="match status" value="1"/>
</dbReference>
<keyword evidence="5" id="KW-0456">Lyase</keyword>
<reference evidence="8 9" key="1">
    <citation type="submission" date="2019-03" db="EMBL/GenBank/DDBJ databases">
        <title>Genomic Encyclopedia of Type Strains, Phase III (KMG-III): the genomes of soil and plant-associated and newly described type strains.</title>
        <authorList>
            <person name="Whitman W."/>
        </authorList>
    </citation>
    <scope>NUCLEOTIDE SEQUENCE [LARGE SCALE GENOMIC DNA]</scope>
    <source>
        <strain evidence="8 9">VKM Ac-2570</strain>
    </source>
</reference>
<dbReference type="GO" id="GO:0006099">
    <property type="term" value="P:tricarboxylic acid cycle"/>
    <property type="evidence" value="ECO:0007669"/>
    <property type="project" value="UniProtKB-KW"/>
</dbReference>
<proteinExistence type="inferred from homology"/>
<dbReference type="Gene3D" id="1.10.275.10">
    <property type="entry name" value="Fumarase/aspartase (N-terminal domain)"/>
    <property type="match status" value="1"/>
</dbReference>
<feature type="domain" description="Fumarase C C-terminal" evidence="7">
    <location>
        <begin position="390"/>
        <end position="442"/>
    </location>
</feature>
<dbReference type="EMBL" id="SODF01000001">
    <property type="protein sequence ID" value="TDW24451.1"/>
    <property type="molecule type" value="Genomic_DNA"/>
</dbReference>